<protein>
    <submittedName>
        <fullName evidence="1">Uncharacterized protein</fullName>
    </submittedName>
</protein>
<keyword evidence="2" id="KW-1185">Reference proteome</keyword>
<evidence type="ECO:0000313" key="2">
    <source>
        <dbReference type="Proteomes" id="UP000230750"/>
    </source>
</evidence>
<dbReference type="EMBL" id="MRZV01000750">
    <property type="protein sequence ID" value="PIK44825.1"/>
    <property type="molecule type" value="Genomic_DNA"/>
</dbReference>
<gene>
    <name evidence="1" type="ORF">BSL78_18304</name>
</gene>
<sequence length="202" mass="22721">MASNLEQHMVKPATEKTGFGSFKAELADILTEDIISQLALYFNYPPVKYDLLKKDVGRNYLMVHYMEERGEITETDITSLLRALKARKLHGKQKCVQTLFESHTGKRCTGDDQSIQQLEDQTGNLDLGSKGSSTSDRTSLVLESFSSADRQNIILENGDRLPVSSTLEELQIRTNKGKEFTQKQVIGLLSYGTQCRRLLNLS</sequence>
<comment type="caution">
    <text evidence="1">The sequence shown here is derived from an EMBL/GenBank/DDBJ whole genome shotgun (WGS) entry which is preliminary data.</text>
</comment>
<evidence type="ECO:0000313" key="1">
    <source>
        <dbReference type="EMBL" id="PIK44825.1"/>
    </source>
</evidence>
<name>A0A2G8KA29_STIJA</name>
<organism evidence="1 2">
    <name type="scientific">Stichopus japonicus</name>
    <name type="common">Sea cucumber</name>
    <dbReference type="NCBI Taxonomy" id="307972"/>
    <lineage>
        <taxon>Eukaryota</taxon>
        <taxon>Metazoa</taxon>
        <taxon>Echinodermata</taxon>
        <taxon>Eleutherozoa</taxon>
        <taxon>Echinozoa</taxon>
        <taxon>Holothuroidea</taxon>
        <taxon>Aspidochirotacea</taxon>
        <taxon>Aspidochirotida</taxon>
        <taxon>Stichopodidae</taxon>
        <taxon>Apostichopus</taxon>
    </lineage>
</organism>
<dbReference type="Proteomes" id="UP000230750">
    <property type="component" value="Unassembled WGS sequence"/>
</dbReference>
<reference evidence="1 2" key="1">
    <citation type="journal article" date="2017" name="PLoS Biol.">
        <title>The sea cucumber genome provides insights into morphological evolution and visceral regeneration.</title>
        <authorList>
            <person name="Zhang X."/>
            <person name="Sun L."/>
            <person name="Yuan J."/>
            <person name="Sun Y."/>
            <person name="Gao Y."/>
            <person name="Zhang L."/>
            <person name="Li S."/>
            <person name="Dai H."/>
            <person name="Hamel J.F."/>
            <person name="Liu C."/>
            <person name="Yu Y."/>
            <person name="Liu S."/>
            <person name="Lin W."/>
            <person name="Guo K."/>
            <person name="Jin S."/>
            <person name="Xu P."/>
            <person name="Storey K.B."/>
            <person name="Huan P."/>
            <person name="Zhang T."/>
            <person name="Zhou Y."/>
            <person name="Zhang J."/>
            <person name="Lin C."/>
            <person name="Li X."/>
            <person name="Xing L."/>
            <person name="Huo D."/>
            <person name="Sun M."/>
            <person name="Wang L."/>
            <person name="Mercier A."/>
            <person name="Li F."/>
            <person name="Yang H."/>
            <person name="Xiang J."/>
        </authorList>
    </citation>
    <scope>NUCLEOTIDE SEQUENCE [LARGE SCALE GENOMIC DNA]</scope>
    <source>
        <strain evidence="1">Shaxun</strain>
        <tissue evidence="1">Muscle</tissue>
    </source>
</reference>
<dbReference type="AlphaFoldDB" id="A0A2G8KA29"/>
<proteinExistence type="predicted"/>
<accession>A0A2G8KA29</accession>